<evidence type="ECO:0000256" key="2">
    <source>
        <dbReference type="SAM" id="MobiDB-lite"/>
    </source>
</evidence>
<evidence type="ECO:0000256" key="1">
    <source>
        <dbReference type="SAM" id="Coils"/>
    </source>
</evidence>
<dbReference type="EMBL" id="BRPK01000004">
    <property type="protein sequence ID" value="GLB37127.1"/>
    <property type="molecule type" value="Genomic_DNA"/>
</dbReference>
<evidence type="ECO:0000313" key="4">
    <source>
        <dbReference type="Proteomes" id="UP001063166"/>
    </source>
</evidence>
<protein>
    <submittedName>
        <fullName evidence="3">Uncharacterized protein</fullName>
    </submittedName>
</protein>
<keyword evidence="4" id="KW-1185">Reference proteome</keyword>
<feature type="region of interest" description="Disordered" evidence="2">
    <location>
        <begin position="41"/>
        <end position="86"/>
    </location>
</feature>
<name>A0A9P3PKS1_LYOSH</name>
<feature type="coiled-coil region" evidence="1">
    <location>
        <begin position="330"/>
        <end position="371"/>
    </location>
</feature>
<dbReference type="Pfam" id="PF07004">
    <property type="entry name" value="SHIPPO-rpt"/>
    <property type="match status" value="1"/>
</dbReference>
<feature type="coiled-coil region" evidence="1">
    <location>
        <begin position="472"/>
        <end position="566"/>
    </location>
</feature>
<reference evidence="3" key="1">
    <citation type="submission" date="2022-07" db="EMBL/GenBank/DDBJ databases">
        <title>The genome of Lyophyllum shimeji provides insight into the initial evolution of ectomycorrhizal fungal genome.</title>
        <authorList>
            <person name="Kobayashi Y."/>
            <person name="Shibata T."/>
            <person name="Hirakawa H."/>
            <person name="Shigenobu S."/>
            <person name="Nishiyama T."/>
            <person name="Yamada A."/>
            <person name="Hasebe M."/>
            <person name="Kawaguchi M."/>
        </authorList>
    </citation>
    <scope>NUCLEOTIDE SEQUENCE</scope>
    <source>
        <strain evidence="3">AT787</strain>
    </source>
</reference>
<proteinExistence type="predicted"/>
<gene>
    <name evidence="3" type="ORF">LshimejAT787_0401780</name>
</gene>
<evidence type="ECO:0000313" key="3">
    <source>
        <dbReference type="EMBL" id="GLB37127.1"/>
    </source>
</evidence>
<sequence length="723" mass="81447">MFPRGPRFEPIKIPDVPGPNAYNVVSGSELDEYKRGALFEKAGRFSKEKESEVPGPGTYDVEPKRKPVKPAASKDRPQGQTKNLDERYAALQRKVEDLERVHKDGKKAHQVEVERLKLDLSRCQKLTAEHADRHDKQKKQIDTLEARIQDLKKATAADQAEIKDLRVKLRMSEHEKTQLVAKQGEAGELKKSLQSLESKRREEVRERDKRIADLEKALAAEKRRKDVAETALQDLKGKGDEELHSARATVQKLEAELTAAQAEAKRAQTALTSFEEAAGQQEEDLLLQLEQHRALISMVAEEYGRLARSTVSAAAHERLQHQQTTSQIQLLRLERRLANSNAQVDELANLIKSTTERNVFLSQRLQEAEDEIAFHIKMSQESRSISADPADSSAEIFASIQREQFESQKEILTVDTRTVELSAEYYRLACEELLVEYVIAHSQLKVEQQVSEQQASSLSSALASHEAIAARLETVQEERAALDMQLKVATELSESLKSSSELLARRAAEADDKVAEAAKRNEAALQKERDIVRRLNETVQRSRMAEDALRAEIEQLSAELDDAARYQEAYYSLSDEVGSLVARNQLAEEEVQKLSKFNAEILGHNNPAQRIMYVDKIRSELAEVKHKLVMLTREQENALAVNGDLQNELEMYKSVMVPADQKPRTTITRVARPPLVNLTRSLNTNAVPTISITKSDGSSEKVTTQRIHALEPIQGDMTIEEIM</sequence>
<dbReference type="Proteomes" id="UP001063166">
    <property type="component" value="Unassembled WGS sequence"/>
</dbReference>
<comment type="caution">
    <text evidence="3">The sequence shown here is derived from an EMBL/GenBank/DDBJ whole genome shotgun (WGS) entry which is preliminary data.</text>
</comment>
<dbReference type="AlphaFoldDB" id="A0A9P3PKS1"/>
<accession>A0A9P3PKS1</accession>
<feature type="compositionally biased region" description="Basic and acidic residues" evidence="2">
    <location>
        <begin position="41"/>
        <end position="52"/>
    </location>
</feature>
<dbReference type="OrthoDB" id="419631at2759"/>
<dbReference type="InterPro" id="IPR010736">
    <property type="entry name" value="SHIPPO-rpt"/>
</dbReference>
<feature type="coiled-coil region" evidence="1">
    <location>
        <begin position="134"/>
        <end position="277"/>
    </location>
</feature>
<keyword evidence="1" id="KW-0175">Coiled coil</keyword>
<feature type="compositionally biased region" description="Basic and acidic residues" evidence="2">
    <location>
        <begin position="72"/>
        <end position="86"/>
    </location>
</feature>
<organism evidence="3 4">
    <name type="scientific">Lyophyllum shimeji</name>
    <name type="common">Hon-shimeji</name>
    <name type="synonym">Tricholoma shimeji</name>
    <dbReference type="NCBI Taxonomy" id="47721"/>
    <lineage>
        <taxon>Eukaryota</taxon>
        <taxon>Fungi</taxon>
        <taxon>Dikarya</taxon>
        <taxon>Basidiomycota</taxon>
        <taxon>Agaricomycotina</taxon>
        <taxon>Agaricomycetes</taxon>
        <taxon>Agaricomycetidae</taxon>
        <taxon>Agaricales</taxon>
        <taxon>Tricholomatineae</taxon>
        <taxon>Lyophyllaceae</taxon>
        <taxon>Lyophyllum</taxon>
    </lineage>
</organism>